<dbReference type="AlphaFoldDB" id="A0A2L2LBY6"/>
<reference evidence="2 3" key="1">
    <citation type="submission" date="2018-02" db="EMBL/GenBank/DDBJ databases">
        <title>Complete genome sequence of Agrobacterium tumefaciens 1D1609.</title>
        <authorList>
            <person name="Cho S.-T."/>
            <person name="Haryono M."/>
            <person name="Chang H.-H."/>
            <person name="Santos M.N."/>
            <person name="Lai E.-M."/>
            <person name="Kuo C.-H."/>
        </authorList>
    </citation>
    <scope>NUCLEOTIDE SEQUENCE [LARGE SCALE GENOMIC DNA]</scope>
    <source>
        <strain evidence="2 3">1D1609</strain>
    </source>
</reference>
<accession>A0A2L2LBY6</accession>
<name>A0A2L2LBY6_AGRTU</name>
<feature type="coiled-coil region" evidence="1">
    <location>
        <begin position="66"/>
        <end position="113"/>
    </location>
</feature>
<gene>
    <name evidence="2" type="ORF">At1D1609_17970</name>
</gene>
<dbReference type="EMBL" id="CP026924">
    <property type="protein sequence ID" value="AVH41851.1"/>
    <property type="molecule type" value="Genomic_DNA"/>
</dbReference>
<evidence type="ECO:0000256" key="1">
    <source>
        <dbReference type="SAM" id="Coils"/>
    </source>
</evidence>
<organism evidence="2 3">
    <name type="scientific">Agrobacterium tumefaciens</name>
    <dbReference type="NCBI Taxonomy" id="358"/>
    <lineage>
        <taxon>Bacteria</taxon>
        <taxon>Pseudomonadati</taxon>
        <taxon>Pseudomonadota</taxon>
        <taxon>Alphaproteobacteria</taxon>
        <taxon>Hyphomicrobiales</taxon>
        <taxon>Rhizobiaceae</taxon>
        <taxon>Rhizobium/Agrobacterium group</taxon>
        <taxon>Agrobacterium</taxon>
        <taxon>Agrobacterium tumefaciens complex</taxon>
    </lineage>
</organism>
<sequence>MSTAIASEYVRKMVERETSGNGDVENAVRRLARRHNLSFWQLMHLRAGRAKSVTIDAFTQIRRAYLEYCEAEIRALQEEIKQDLDRYEDNDDLLNLENETQALVEKVRLAKERLQR</sequence>
<proteinExistence type="predicted"/>
<protein>
    <submittedName>
        <fullName evidence="2">Uncharacterized protein</fullName>
    </submittedName>
</protein>
<evidence type="ECO:0000313" key="2">
    <source>
        <dbReference type="EMBL" id="AVH41851.1"/>
    </source>
</evidence>
<evidence type="ECO:0000313" key="3">
    <source>
        <dbReference type="Proteomes" id="UP000237717"/>
    </source>
</evidence>
<dbReference type="Proteomes" id="UP000237717">
    <property type="component" value="Chromosome I"/>
</dbReference>
<keyword evidence="1" id="KW-0175">Coiled coil</keyword>